<dbReference type="STRING" id="1752398.A8M32_24015"/>
<dbReference type="InterPro" id="IPR011006">
    <property type="entry name" value="CheY-like_superfamily"/>
</dbReference>
<dbReference type="InterPro" id="IPR058245">
    <property type="entry name" value="NreC/VraR/RcsB-like_REC"/>
</dbReference>
<dbReference type="EMBL" id="LYBW01000064">
    <property type="protein sequence ID" value="ODR88550.1"/>
    <property type="molecule type" value="Genomic_DNA"/>
</dbReference>
<dbReference type="Pfam" id="PF00072">
    <property type="entry name" value="Response_reg"/>
    <property type="match status" value="1"/>
</dbReference>
<accession>A0A1E3V4T5</accession>
<protein>
    <submittedName>
        <fullName evidence="8">DNA-binding response regulator</fullName>
    </submittedName>
</protein>
<dbReference type="GO" id="GO:0003677">
    <property type="term" value="F:DNA binding"/>
    <property type="evidence" value="ECO:0007669"/>
    <property type="project" value="UniProtKB-KW"/>
</dbReference>
<comment type="caution">
    <text evidence="8">The sequence shown here is derived from an EMBL/GenBank/DDBJ whole genome shotgun (WGS) entry which is preliminary data.</text>
</comment>
<dbReference type="SUPFAM" id="SSF46894">
    <property type="entry name" value="C-terminal effector domain of the bipartite response regulators"/>
    <property type="match status" value="1"/>
</dbReference>
<evidence type="ECO:0000313" key="9">
    <source>
        <dbReference type="Proteomes" id="UP000094342"/>
    </source>
</evidence>
<dbReference type="PROSITE" id="PS50110">
    <property type="entry name" value="RESPONSE_REGULATORY"/>
    <property type="match status" value="1"/>
</dbReference>
<dbReference type="CDD" id="cd06170">
    <property type="entry name" value="LuxR_C_like"/>
    <property type="match status" value="1"/>
</dbReference>
<organism evidence="8 9">
    <name type="scientific">Sinorhizobium alkalisoli</name>
    <dbReference type="NCBI Taxonomy" id="1752398"/>
    <lineage>
        <taxon>Bacteria</taxon>
        <taxon>Pseudomonadati</taxon>
        <taxon>Pseudomonadota</taxon>
        <taxon>Alphaproteobacteria</taxon>
        <taxon>Hyphomicrobiales</taxon>
        <taxon>Rhizobiaceae</taxon>
        <taxon>Sinorhizobium/Ensifer group</taxon>
        <taxon>Sinorhizobium</taxon>
    </lineage>
</organism>
<keyword evidence="3 8" id="KW-0238">DNA-binding</keyword>
<proteinExistence type="predicted"/>
<dbReference type="SUPFAM" id="SSF52172">
    <property type="entry name" value="CheY-like"/>
    <property type="match status" value="1"/>
</dbReference>
<evidence type="ECO:0000256" key="1">
    <source>
        <dbReference type="ARBA" id="ARBA00022553"/>
    </source>
</evidence>
<dbReference type="GO" id="GO:0000160">
    <property type="term" value="P:phosphorelay signal transduction system"/>
    <property type="evidence" value="ECO:0007669"/>
    <property type="project" value="InterPro"/>
</dbReference>
<dbReference type="InterPro" id="IPR000792">
    <property type="entry name" value="Tscrpt_reg_LuxR_C"/>
</dbReference>
<dbReference type="SMART" id="SM00448">
    <property type="entry name" value="REC"/>
    <property type="match status" value="1"/>
</dbReference>
<feature type="modified residue" description="4-aspartylphosphate" evidence="5">
    <location>
        <position position="57"/>
    </location>
</feature>
<dbReference type="CDD" id="cd17535">
    <property type="entry name" value="REC_NarL-like"/>
    <property type="match status" value="1"/>
</dbReference>
<dbReference type="PRINTS" id="PR00038">
    <property type="entry name" value="HTHLUXR"/>
</dbReference>
<dbReference type="AlphaFoldDB" id="A0A1E3V4T5"/>
<sequence>MTAEIRVAVIDDHPLFREGVTRSLSEIDGFAVVAEGDSHDDALRIAENLKPDVMLLDISMPGGGLAALPLIMEVAPLQKIVMLTVSEAGDDVTAALQNGARGYVLKGVGSRALADIIRTVASGESYVAPTLSAKLLSSRAPEPARKSDLIRDLTIREKEVLNLVASGMSNKQVARRLNLHEKTVKHHMTQIMAKLDVANRTEAAMVLRDALDRPLIPSLDNRNR</sequence>
<name>A0A1E3V4T5_9HYPH</name>
<dbReference type="PROSITE" id="PS50043">
    <property type="entry name" value="HTH_LUXR_2"/>
    <property type="match status" value="1"/>
</dbReference>
<keyword evidence="1 5" id="KW-0597">Phosphoprotein</keyword>
<evidence type="ECO:0000256" key="3">
    <source>
        <dbReference type="ARBA" id="ARBA00023125"/>
    </source>
</evidence>
<reference evidence="9" key="1">
    <citation type="submission" date="2016-05" db="EMBL/GenBank/DDBJ databases">
        <authorList>
            <person name="Li Y."/>
        </authorList>
    </citation>
    <scope>NUCLEOTIDE SEQUENCE [LARGE SCALE GENOMIC DNA]</scope>
    <source>
        <strain evidence="9">YIC4027</strain>
    </source>
</reference>
<keyword evidence="2" id="KW-0805">Transcription regulation</keyword>
<feature type="domain" description="Response regulatory" evidence="7">
    <location>
        <begin position="6"/>
        <end position="121"/>
    </location>
</feature>
<dbReference type="PANTHER" id="PTHR43214:SF41">
    <property type="entry name" value="NITRATE_NITRITE RESPONSE REGULATOR PROTEIN NARP"/>
    <property type="match status" value="1"/>
</dbReference>
<feature type="domain" description="HTH luxR-type" evidence="6">
    <location>
        <begin position="146"/>
        <end position="211"/>
    </location>
</feature>
<dbReference type="InterPro" id="IPR016032">
    <property type="entry name" value="Sig_transdc_resp-reg_C-effctor"/>
</dbReference>
<dbReference type="Proteomes" id="UP000094342">
    <property type="component" value="Unassembled WGS sequence"/>
</dbReference>
<dbReference type="PANTHER" id="PTHR43214">
    <property type="entry name" value="TWO-COMPONENT RESPONSE REGULATOR"/>
    <property type="match status" value="1"/>
</dbReference>
<gene>
    <name evidence="8" type="ORF">A8M32_24015</name>
</gene>
<evidence type="ECO:0000259" key="6">
    <source>
        <dbReference type="PROSITE" id="PS50043"/>
    </source>
</evidence>
<dbReference type="InterPro" id="IPR039420">
    <property type="entry name" value="WalR-like"/>
</dbReference>
<dbReference type="GO" id="GO:0006355">
    <property type="term" value="P:regulation of DNA-templated transcription"/>
    <property type="evidence" value="ECO:0007669"/>
    <property type="project" value="InterPro"/>
</dbReference>
<dbReference type="SMART" id="SM00421">
    <property type="entry name" value="HTH_LUXR"/>
    <property type="match status" value="1"/>
</dbReference>
<dbReference type="Pfam" id="PF00196">
    <property type="entry name" value="GerE"/>
    <property type="match status" value="1"/>
</dbReference>
<evidence type="ECO:0000259" key="7">
    <source>
        <dbReference type="PROSITE" id="PS50110"/>
    </source>
</evidence>
<keyword evidence="4" id="KW-0804">Transcription</keyword>
<dbReference type="RefSeq" id="WP_069460935.1">
    <property type="nucleotide sequence ID" value="NZ_LYBW01000064.1"/>
</dbReference>
<evidence type="ECO:0000256" key="4">
    <source>
        <dbReference type="ARBA" id="ARBA00023163"/>
    </source>
</evidence>
<evidence type="ECO:0000256" key="5">
    <source>
        <dbReference type="PROSITE-ProRule" id="PRU00169"/>
    </source>
</evidence>
<evidence type="ECO:0000256" key="2">
    <source>
        <dbReference type="ARBA" id="ARBA00023015"/>
    </source>
</evidence>
<dbReference type="InterPro" id="IPR001789">
    <property type="entry name" value="Sig_transdc_resp-reg_receiver"/>
</dbReference>
<keyword evidence="9" id="KW-1185">Reference proteome</keyword>
<dbReference type="OrthoDB" id="9814495at2"/>
<evidence type="ECO:0000313" key="8">
    <source>
        <dbReference type="EMBL" id="ODR88550.1"/>
    </source>
</evidence>
<dbReference type="Gene3D" id="3.40.50.2300">
    <property type="match status" value="1"/>
</dbReference>